<reference evidence="3 4" key="1">
    <citation type="journal article" date="2016" name="Sci. Rep.">
        <title>Peltaster fructicola genome reveals evolution from an invasive phytopathogen to an ectophytic parasite.</title>
        <authorList>
            <person name="Xu C."/>
            <person name="Chen H."/>
            <person name="Gleason M.L."/>
            <person name="Xu J.R."/>
            <person name="Liu H."/>
            <person name="Zhang R."/>
            <person name="Sun G."/>
        </authorList>
    </citation>
    <scope>NUCLEOTIDE SEQUENCE [LARGE SCALE GENOMIC DNA]</scope>
    <source>
        <strain evidence="3 4">LNHT1506</strain>
    </source>
</reference>
<dbReference type="OrthoDB" id="5304367at2759"/>
<dbReference type="EMBL" id="CP051140">
    <property type="protein sequence ID" value="QIW97023.1"/>
    <property type="molecule type" value="Genomic_DNA"/>
</dbReference>
<proteinExistence type="predicted"/>
<protein>
    <submittedName>
        <fullName evidence="3">Uncharacterized protein</fullName>
    </submittedName>
</protein>
<keyword evidence="2" id="KW-0472">Membrane</keyword>
<feature type="region of interest" description="Disordered" evidence="1">
    <location>
        <begin position="115"/>
        <end position="148"/>
    </location>
</feature>
<gene>
    <name evidence="3" type="ORF">AMS68_002541</name>
</gene>
<accession>A0A6H0XQL7</accession>
<feature type="region of interest" description="Disordered" evidence="1">
    <location>
        <begin position="1"/>
        <end position="35"/>
    </location>
</feature>
<feature type="compositionally biased region" description="Basic and acidic residues" evidence="1">
    <location>
        <begin position="122"/>
        <end position="141"/>
    </location>
</feature>
<name>A0A6H0XQL7_9PEZI</name>
<dbReference type="Proteomes" id="UP000503462">
    <property type="component" value="Chromosome 2"/>
</dbReference>
<organism evidence="3 4">
    <name type="scientific">Peltaster fructicola</name>
    <dbReference type="NCBI Taxonomy" id="286661"/>
    <lineage>
        <taxon>Eukaryota</taxon>
        <taxon>Fungi</taxon>
        <taxon>Dikarya</taxon>
        <taxon>Ascomycota</taxon>
        <taxon>Pezizomycotina</taxon>
        <taxon>Dothideomycetes</taxon>
        <taxon>Dothideomycetes incertae sedis</taxon>
        <taxon>Peltaster</taxon>
    </lineage>
</organism>
<keyword evidence="4" id="KW-1185">Reference proteome</keyword>
<feature type="region of interest" description="Disordered" evidence="1">
    <location>
        <begin position="67"/>
        <end position="100"/>
    </location>
</feature>
<sequence>MGARLSQPKGPGGESSVSSRPAPPPSPAQPWGRRRLNSRTLVAPAAAATMAILLFVYARTSIRAAKANAQRHREADSGGEGLSLVNENRRRHGTAQKLEERGMLKELADTARQDLFGQSKSAAREVRTAKSGRSEEDERLRNLTGKGG</sequence>
<dbReference type="AlphaFoldDB" id="A0A6H0XQL7"/>
<evidence type="ECO:0000256" key="1">
    <source>
        <dbReference type="SAM" id="MobiDB-lite"/>
    </source>
</evidence>
<evidence type="ECO:0000256" key="2">
    <source>
        <dbReference type="SAM" id="Phobius"/>
    </source>
</evidence>
<feature type="transmembrane region" description="Helical" evidence="2">
    <location>
        <begin position="41"/>
        <end position="58"/>
    </location>
</feature>
<evidence type="ECO:0000313" key="4">
    <source>
        <dbReference type="Proteomes" id="UP000503462"/>
    </source>
</evidence>
<keyword evidence="2" id="KW-0812">Transmembrane</keyword>
<keyword evidence="2" id="KW-1133">Transmembrane helix</keyword>
<evidence type="ECO:0000313" key="3">
    <source>
        <dbReference type="EMBL" id="QIW97023.1"/>
    </source>
</evidence>